<evidence type="ECO:0000256" key="7">
    <source>
        <dbReference type="ARBA" id="ARBA00023002"/>
    </source>
</evidence>
<dbReference type="GeneID" id="103489196"/>
<dbReference type="InterPro" id="IPR036396">
    <property type="entry name" value="Cyt_P450_sf"/>
</dbReference>
<dbReference type="InterPro" id="IPR050665">
    <property type="entry name" value="Cytochrome_P450_Monooxygen"/>
</dbReference>
<evidence type="ECO:0000256" key="4">
    <source>
        <dbReference type="ARBA" id="ARBA00022692"/>
    </source>
</evidence>
<comment type="similarity">
    <text evidence="2 11">Belongs to the cytochrome P450 family.</text>
</comment>
<keyword evidence="3 11" id="KW-0349">Heme</keyword>
<proteinExistence type="inferred from homology"/>
<keyword evidence="9 11" id="KW-0503">Monooxygenase</keyword>
<evidence type="ECO:0000256" key="10">
    <source>
        <dbReference type="ARBA" id="ARBA00023136"/>
    </source>
</evidence>
<evidence type="ECO:0000256" key="6">
    <source>
        <dbReference type="ARBA" id="ARBA00022989"/>
    </source>
</evidence>
<dbReference type="InterPro" id="IPR002401">
    <property type="entry name" value="Cyt_P450_E_grp-I"/>
</dbReference>
<dbReference type="PRINTS" id="PR00463">
    <property type="entry name" value="EP450I"/>
</dbReference>
<sequence>MDIMNYYNISILIFGIILFGGIIIIIKLLGRLWWSPMKIQQLMRSQGIQGPSYNLIQGNTKEMYSKRIKAMAKPMQLSHHILPRVLPHIHSWLNQYGRNYVQWFGADAHLVITEPELIKEVLNNQHKDFPKAKLQGHIHKIFGNGLATAEGQRWVNSRKLAHFAFHGDSLKSMIPSMVQCAETMVEEWEQHEEKEIDVFEHFKVYTLDVISHTAFGSSYEQGRNIFQMLQRLCELYITNRYKVRLPVISKILKSEDDIEGESLEKKMKDCFVEIIKAREDQKMNNDYGNDFLGLLVKAKNDPQKSQRISLEDVVDECKTLYFAGHETTSLLLAWTMFLLALHKEWQEKARNEVFDLFGHSNPTFEALPKLKTMSMIIHESLRLYPPVMTLVRKVEKETRLGRLVLPSGVHVVIPTAAIHHDEELWGRSADDFKPERFSEGIAKATERNPVGGTYLPFGLGSRSCVGMNFALNEAKIAISMILQRFSFTLSPAYAHSPAMFLTIAPQHGLQLILHPLSTHRQSTFMM</sequence>
<dbReference type="InterPro" id="IPR017972">
    <property type="entry name" value="Cyt_P450_CS"/>
</dbReference>
<evidence type="ECO:0000256" key="3">
    <source>
        <dbReference type="ARBA" id="ARBA00022617"/>
    </source>
</evidence>
<evidence type="ECO:0000256" key="1">
    <source>
        <dbReference type="ARBA" id="ARBA00004167"/>
    </source>
</evidence>
<evidence type="ECO:0000256" key="8">
    <source>
        <dbReference type="ARBA" id="ARBA00023004"/>
    </source>
</evidence>
<dbReference type="InterPro" id="IPR001128">
    <property type="entry name" value="Cyt_P450"/>
</dbReference>
<accession>A0ABM3LAM1</accession>
<evidence type="ECO:0000256" key="12">
    <source>
        <dbReference type="SAM" id="Phobius"/>
    </source>
</evidence>
<protein>
    <submittedName>
        <fullName evidence="14">Cytochrome P450 CYP749A22-like</fullName>
    </submittedName>
</protein>
<keyword evidence="5 11" id="KW-0479">Metal-binding</keyword>
<evidence type="ECO:0000313" key="13">
    <source>
        <dbReference type="Proteomes" id="UP001652600"/>
    </source>
</evidence>
<dbReference type="Gene3D" id="1.10.630.10">
    <property type="entry name" value="Cytochrome P450"/>
    <property type="match status" value="1"/>
</dbReference>
<name>A0ABM3LAM1_CUCME</name>
<evidence type="ECO:0000256" key="9">
    <source>
        <dbReference type="ARBA" id="ARBA00023033"/>
    </source>
</evidence>
<dbReference type="PANTHER" id="PTHR24282:SF236">
    <property type="entry name" value="CYTOCHROME P450"/>
    <property type="match status" value="1"/>
</dbReference>
<feature type="transmembrane region" description="Helical" evidence="12">
    <location>
        <begin position="6"/>
        <end position="34"/>
    </location>
</feature>
<dbReference type="SUPFAM" id="SSF48264">
    <property type="entry name" value="Cytochrome P450"/>
    <property type="match status" value="1"/>
</dbReference>
<dbReference type="RefSeq" id="XP_050947085.1">
    <property type="nucleotide sequence ID" value="XM_051091128.1"/>
</dbReference>
<evidence type="ECO:0000313" key="14">
    <source>
        <dbReference type="RefSeq" id="XP_050947085.1"/>
    </source>
</evidence>
<reference evidence="14" key="1">
    <citation type="submission" date="2025-08" db="UniProtKB">
        <authorList>
            <consortium name="RefSeq"/>
        </authorList>
    </citation>
    <scope>IDENTIFICATION</scope>
    <source>
        <tissue evidence="14">Stem</tissue>
    </source>
</reference>
<dbReference type="PRINTS" id="PR00385">
    <property type="entry name" value="P450"/>
</dbReference>
<keyword evidence="4 12" id="KW-0812">Transmembrane</keyword>
<organism evidence="13 14">
    <name type="scientific">Cucumis melo</name>
    <name type="common">Muskmelon</name>
    <dbReference type="NCBI Taxonomy" id="3656"/>
    <lineage>
        <taxon>Eukaryota</taxon>
        <taxon>Viridiplantae</taxon>
        <taxon>Streptophyta</taxon>
        <taxon>Embryophyta</taxon>
        <taxon>Tracheophyta</taxon>
        <taxon>Spermatophyta</taxon>
        <taxon>Magnoliopsida</taxon>
        <taxon>eudicotyledons</taxon>
        <taxon>Gunneridae</taxon>
        <taxon>Pentapetalae</taxon>
        <taxon>rosids</taxon>
        <taxon>fabids</taxon>
        <taxon>Cucurbitales</taxon>
        <taxon>Cucurbitaceae</taxon>
        <taxon>Benincaseae</taxon>
        <taxon>Cucumis</taxon>
    </lineage>
</organism>
<comment type="subcellular location">
    <subcellularLocation>
        <location evidence="1">Membrane</location>
        <topology evidence="1">Single-pass membrane protein</topology>
    </subcellularLocation>
</comment>
<keyword evidence="7 11" id="KW-0560">Oxidoreductase</keyword>
<keyword evidence="13" id="KW-1185">Reference proteome</keyword>
<keyword evidence="6 12" id="KW-1133">Transmembrane helix</keyword>
<evidence type="ECO:0000256" key="5">
    <source>
        <dbReference type="ARBA" id="ARBA00022723"/>
    </source>
</evidence>
<dbReference type="PANTHER" id="PTHR24282">
    <property type="entry name" value="CYTOCHROME P450 FAMILY MEMBER"/>
    <property type="match status" value="1"/>
</dbReference>
<keyword evidence="10 12" id="KW-0472">Membrane</keyword>
<evidence type="ECO:0000256" key="11">
    <source>
        <dbReference type="RuleBase" id="RU000461"/>
    </source>
</evidence>
<evidence type="ECO:0000256" key="2">
    <source>
        <dbReference type="ARBA" id="ARBA00010617"/>
    </source>
</evidence>
<dbReference type="PROSITE" id="PS00086">
    <property type="entry name" value="CYTOCHROME_P450"/>
    <property type="match status" value="1"/>
</dbReference>
<dbReference type="Proteomes" id="UP001652600">
    <property type="component" value="Chromosome 10"/>
</dbReference>
<keyword evidence="8 11" id="KW-0408">Iron</keyword>
<gene>
    <name evidence="14" type="primary">LOC103489196</name>
</gene>
<dbReference type="Pfam" id="PF00067">
    <property type="entry name" value="p450"/>
    <property type="match status" value="1"/>
</dbReference>